<sequence>MAPGFLPKVPRWAKVWQQREARRSKLVVVLVTTLYRSLWSDLQAMIPCSHPQSEWLVSMSYGAIGEEAWVSLARTHAKRPGMFV</sequence>
<evidence type="ECO:0000313" key="2">
    <source>
        <dbReference type="Proteomes" id="UP000184499"/>
    </source>
</evidence>
<dbReference type="VEuPathDB" id="FungiDB:ASPBRDRAFT_38600"/>
<proteinExistence type="predicted"/>
<protein>
    <submittedName>
        <fullName evidence="1">Uncharacterized protein</fullName>
    </submittedName>
</protein>
<organism evidence="1 2">
    <name type="scientific">Aspergillus brasiliensis (strain CBS 101740 / IMI 381727 / IBT 21946)</name>
    <dbReference type="NCBI Taxonomy" id="767769"/>
    <lineage>
        <taxon>Eukaryota</taxon>
        <taxon>Fungi</taxon>
        <taxon>Dikarya</taxon>
        <taxon>Ascomycota</taxon>
        <taxon>Pezizomycotina</taxon>
        <taxon>Eurotiomycetes</taxon>
        <taxon>Eurotiomycetidae</taxon>
        <taxon>Eurotiales</taxon>
        <taxon>Aspergillaceae</taxon>
        <taxon>Aspergillus</taxon>
        <taxon>Aspergillus subgen. Circumdati</taxon>
    </lineage>
</organism>
<gene>
    <name evidence="1" type="ORF">ASPBRDRAFT_38600</name>
</gene>
<accession>A0A1L9UX48</accession>
<dbReference type="EMBL" id="KV878680">
    <property type="protein sequence ID" value="OJJ76190.1"/>
    <property type="molecule type" value="Genomic_DNA"/>
</dbReference>
<keyword evidence="2" id="KW-1185">Reference proteome</keyword>
<name>A0A1L9UX48_ASPBC</name>
<evidence type="ECO:0000313" key="1">
    <source>
        <dbReference type="EMBL" id="OJJ76190.1"/>
    </source>
</evidence>
<dbReference type="RefSeq" id="XP_067483437.1">
    <property type="nucleotide sequence ID" value="XM_067623967.1"/>
</dbReference>
<dbReference type="Proteomes" id="UP000184499">
    <property type="component" value="Unassembled WGS sequence"/>
</dbReference>
<dbReference type="AlphaFoldDB" id="A0A1L9UX48"/>
<reference evidence="2" key="1">
    <citation type="journal article" date="2017" name="Genome Biol.">
        <title>Comparative genomics reveals high biological diversity and specific adaptations in the industrially and medically important fungal genus Aspergillus.</title>
        <authorList>
            <person name="de Vries R.P."/>
            <person name="Riley R."/>
            <person name="Wiebenga A."/>
            <person name="Aguilar-Osorio G."/>
            <person name="Amillis S."/>
            <person name="Uchima C.A."/>
            <person name="Anderluh G."/>
            <person name="Asadollahi M."/>
            <person name="Askin M."/>
            <person name="Barry K."/>
            <person name="Battaglia E."/>
            <person name="Bayram O."/>
            <person name="Benocci T."/>
            <person name="Braus-Stromeyer S.A."/>
            <person name="Caldana C."/>
            <person name="Canovas D."/>
            <person name="Cerqueira G.C."/>
            <person name="Chen F."/>
            <person name="Chen W."/>
            <person name="Choi C."/>
            <person name="Clum A."/>
            <person name="Dos Santos R.A."/>
            <person name="Damasio A.R."/>
            <person name="Diallinas G."/>
            <person name="Emri T."/>
            <person name="Fekete E."/>
            <person name="Flipphi M."/>
            <person name="Freyberg S."/>
            <person name="Gallo A."/>
            <person name="Gournas C."/>
            <person name="Habgood R."/>
            <person name="Hainaut M."/>
            <person name="Harispe M.L."/>
            <person name="Henrissat B."/>
            <person name="Hilden K.S."/>
            <person name="Hope R."/>
            <person name="Hossain A."/>
            <person name="Karabika E."/>
            <person name="Karaffa L."/>
            <person name="Karanyi Z."/>
            <person name="Krasevec N."/>
            <person name="Kuo A."/>
            <person name="Kusch H."/>
            <person name="LaButti K."/>
            <person name="Lagendijk E.L."/>
            <person name="Lapidus A."/>
            <person name="Levasseur A."/>
            <person name="Lindquist E."/>
            <person name="Lipzen A."/>
            <person name="Logrieco A.F."/>
            <person name="MacCabe A."/>
            <person name="Maekelae M.R."/>
            <person name="Malavazi I."/>
            <person name="Melin P."/>
            <person name="Meyer V."/>
            <person name="Mielnichuk N."/>
            <person name="Miskei M."/>
            <person name="Molnar A.P."/>
            <person name="Mule G."/>
            <person name="Ngan C.Y."/>
            <person name="Orejas M."/>
            <person name="Orosz E."/>
            <person name="Ouedraogo J.P."/>
            <person name="Overkamp K.M."/>
            <person name="Park H.-S."/>
            <person name="Perrone G."/>
            <person name="Piumi F."/>
            <person name="Punt P.J."/>
            <person name="Ram A.F."/>
            <person name="Ramon A."/>
            <person name="Rauscher S."/>
            <person name="Record E."/>
            <person name="Riano-Pachon D.M."/>
            <person name="Robert V."/>
            <person name="Roehrig J."/>
            <person name="Ruller R."/>
            <person name="Salamov A."/>
            <person name="Salih N.S."/>
            <person name="Samson R.A."/>
            <person name="Sandor E."/>
            <person name="Sanguinetti M."/>
            <person name="Schuetze T."/>
            <person name="Sepcic K."/>
            <person name="Shelest E."/>
            <person name="Sherlock G."/>
            <person name="Sophianopoulou V."/>
            <person name="Squina F.M."/>
            <person name="Sun H."/>
            <person name="Susca A."/>
            <person name="Todd R.B."/>
            <person name="Tsang A."/>
            <person name="Unkles S.E."/>
            <person name="van de Wiele N."/>
            <person name="van Rossen-Uffink D."/>
            <person name="Oliveira J.V."/>
            <person name="Vesth T.C."/>
            <person name="Visser J."/>
            <person name="Yu J.-H."/>
            <person name="Zhou M."/>
            <person name="Andersen M.R."/>
            <person name="Archer D.B."/>
            <person name="Baker S.E."/>
            <person name="Benoit I."/>
            <person name="Brakhage A.A."/>
            <person name="Braus G.H."/>
            <person name="Fischer R."/>
            <person name="Frisvad J.C."/>
            <person name="Goldman G.H."/>
            <person name="Houbraken J."/>
            <person name="Oakley B."/>
            <person name="Pocsi I."/>
            <person name="Scazzocchio C."/>
            <person name="Seiboth B."/>
            <person name="vanKuyk P.A."/>
            <person name="Wortman J."/>
            <person name="Dyer P.S."/>
            <person name="Grigoriev I.V."/>
        </authorList>
    </citation>
    <scope>NUCLEOTIDE SEQUENCE [LARGE SCALE GENOMIC DNA]</scope>
    <source>
        <strain evidence="2">CBS 101740 / IMI 381727 / IBT 21946</strain>
    </source>
</reference>
<dbReference type="GeneID" id="93576455"/>